<sequence>MNEIEIKLCAFLRELFPIPAGVAARFVEVAPVRHCARKSSTAFSRMQRTIAQTLARGFFSWPKLRQLVHFALHCCVSDTVRTGKRW</sequence>
<organism evidence="1 2">
    <name type="scientific">Bradyrhizobium guangzhouense</name>
    <dbReference type="NCBI Taxonomy" id="1325095"/>
    <lineage>
        <taxon>Bacteria</taxon>
        <taxon>Pseudomonadati</taxon>
        <taxon>Pseudomonadota</taxon>
        <taxon>Alphaproteobacteria</taxon>
        <taxon>Hyphomicrobiales</taxon>
        <taxon>Nitrobacteraceae</taxon>
        <taxon>Bradyrhizobium</taxon>
    </lineage>
</organism>
<evidence type="ECO:0000313" key="2">
    <source>
        <dbReference type="Proteomes" id="UP000288972"/>
    </source>
</evidence>
<accession>A0AAE6CAI2</accession>
<dbReference type="EMBL" id="CP030053">
    <property type="protein sequence ID" value="QAU48729.1"/>
    <property type="molecule type" value="Genomic_DNA"/>
</dbReference>
<reference evidence="1 2" key="1">
    <citation type="submission" date="2018-06" db="EMBL/GenBank/DDBJ databases">
        <title>Comparative genomics of rhizobia nodulating Arachis hypogaea in China.</title>
        <authorList>
            <person name="Li Y."/>
        </authorList>
    </citation>
    <scope>NUCLEOTIDE SEQUENCE [LARGE SCALE GENOMIC DNA]</scope>
    <source>
        <strain evidence="1 2">CCBAU 51670</strain>
    </source>
</reference>
<dbReference type="KEGG" id="bgz:XH91_27495"/>
<gene>
    <name evidence="1" type="ORF">XH91_27495</name>
</gene>
<dbReference type="AlphaFoldDB" id="A0AAE6CAI2"/>
<dbReference type="Proteomes" id="UP000288972">
    <property type="component" value="Chromosome"/>
</dbReference>
<protein>
    <submittedName>
        <fullName evidence="1">Uncharacterized protein</fullName>
    </submittedName>
</protein>
<name>A0AAE6CAI2_9BRAD</name>
<evidence type="ECO:0000313" key="1">
    <source>
        <dbReference type="EMBL" id="QAU48729.1"/>
    </source>
</evidence>
<proteinExistence type="predicted"/>